<dbReference type="Proteomes" id="UP000298663">
    <property type="component" value="Unassembled WGS sequence"/>
</dbReference>
<gene>
    <name evidence="2" type="ORF">L596_014520</name>
</gene>
<comment type="caution">
    <text evidence="2">The sequence shown here is derived from an EMBL/GenBank/DDBJ whole genome shotgun (WGS) entry which is preliminary data.</text>
</comment>
<feature type="region of interest" description="Disordered" evidence="1">
    <location>
        <begin position="65"/>
        <end position="85"/>
    </location>
</feature>
<dbReference type="EMBL" id="AZBU02000004">
    <property type="protein sequence ID" value="TKR80446.1"/>
    <property type="molecule type" value="Genomic_DNA"/>
</dbReference>
<name>A0A4U5NC80_STECR</name>
<organism evidence="2 3">
    <name type="scientific">Steinernema carpocapsae</name>
    <name type="common">Entomopathogenic nematode</name>
    <dbReference type="NCBI Taxonomy" id="34508"/>
    <lineage>
        <taxon>Eukaryota</taxon>
        <taxon>Metazoa</taxon>
        <taxon>Ecdysozoa</taxon>
        <taxon>Nematoda</taxon>
        <taxon>Chromadorea</taxon>
        <taxon>Rhabditida</taxon>
        <taxon>Tylenchina</taxon>
        <taxon>Panagrolaimomorpha</taxon>
        <taxon>Strongyloidoidea</taxon>
        <taxon>Steinernematidae</taxon>
        <taxon>Steinernema</taxon>
    </lineage>
</organism>
<keyword evidence="3" id="KW-1185">Reference proteome</keyword>
<reference evidence="2 3" key="1">
    <citation type="journal article" date="2015" name="Genome Biol.">
        <title>Comparative genomics of Steinernema reveals deeply conserved gene regulatory networks.</title>
        <authorList>
            <person name="Dillman A.R."/>
            <person name="Macchietto M."/>
            <person name="Porter C.F."/>
            <person name="Rogers A."/>
            <person name="Williams B."/>
            <person name="Antoshechkin I."/>
            <person name="Lee M.M."/>
            <person name="Goodwin Z."/>
            <person name="Lu X."/>
            <person name="Lewis E.E."/>
            <person name="Goodrich-Blair H."/>
            <person name="Stock S.P."/>
            <person name="Adams B.J."/>
            <person name="Sternberg P.W."/>
            <person name="Mortazavi A."/>
        </authorList>
    </citation>
    <scope>NUCLEOTIDE SEQUENCE [LARGE SCALE GENOMIC DNA]</scope>
    <source>
        <strain evidence="2 3">ALL</strain>
    </source>
</reference>
<accession>A0A4U5NC80</accession>
<sequence>MYPLLLVILVPHHSSPETCLVKTIPKLPRTHFDAAGVWDSLSNDTVLSPPRSGLEFSPLLNSSLKRRSFRRSPKEPHSDPIGPPRVLHYSFLSVFFRLRPSSSEPSPDA</sequence>
<evidence type="ECO:0000313" key="3">
    <source>
        <dbReference type="Proteomes" id="UP000298663"/>
    </source>
</evidence>
<reference evidence="2 3" key="2">
    <citation type="journal article" date="2019" name="G3 (Bethesda)">
        <title>Hybrid Assembly of the Genome of the Entomopathogenic Nematode Steinernema carpocapsae Identifies the X-Chromosome.</title>
        <authorList>
            <person name="Serra L."/>
            <person name="Macchietto M."/>
            <person name="Macias-Munoz A."/>
            <person name="McGill C.J."/>
            <person name="Rodriguez I.M."/>
            <person name="Rodriguez B."/>
            <person name="Murad R."/>
            <person name="Mortazavi A."/>
        </authorList>
    </citation>
    <scope>NUCLEOTIDE SEQUENCE [LARGE SCALE GENOMIC DNA]</scope>
    <source>
        <strain evidence="2 3">ALL</strain>
    </source>
</reference>
<dbReference type="AlphaFoldDB" id="A0A4U5NC80"/>
<evidence type="ECO:0000256" key="1">
    <source>
        <dbReference type="SAM" id="MobiDB-lite"/>
    </source>
</evidence>
<evidence type="ECO:0000313" key="2">
    <source>
        <dbReference type="EMBL" id="TKR80446.1"/>
    </source>
</evidence>
<protein>
    <submittedName>
        <fullName evidence="2">Uncharacterized protein</fullName>
    </submittedName>
</protein>
<proteinExistence type="predicted"/>